<dbReference type="SUPFAM" id="SSF53901">
    <property type="entry name" value="Thiolase-like"/>
    <property type="match status" value="2"/>
</dbReference>
<keyword evidence="1" id="KW-0808">Transferase</keyword>
<dbReference type="Gene3D" id="3.40.47.10">
    <property type="match status" value="2"/>
</dbReference>
<evidence type="ECO:0000313" key="4">
    <source>
        <dbReference type="EMBL" id="RYJ43759.1"/>
    </source>
</evidence>
<keyword evidence="5" id="KW-1185">Reference proteome</keyword>
<evidence type="ECO:0000313" key="5">
    <source>
        <dbReference type="Proteomes" id="UP000289775"/>
    </source>
</evidence>
<name>A0A444WD83_9FLAO</name>
<dbReference type="PANTHER" id="PTHR34069">
    <property type="entry name" value="3-OXOACYL-[ACYL-CARRIER-PROTEIN] SYNTHASE 3"/>
    <property type="match status" value="1"/>
</dbReference>
<evidence type="ECO:0000259" key="3">
    <source>
        <dbReference type="Pfam" id="PF08541"/>
    </source>
</evidence>
<proteinExistence type="predicted"/>
<organism evidence="4 5">
    <name type="scientific">Flavobacterium beibuense</name>
    <dbReference type="NCBI Taxonomy" id="657326"/>
    <lineage>
        <taxon>Bacteria</taxon>
        <taxon>Pseudomonadati</taxon>
        <taxon>Bacteroidota</taxon>
        <taxon>Flavobacteriia</taxon>
        <taxon>Flavobacteriales</taxon>
        <taxon>Flavobacteriaceae</taxon>
        <taxon>Flavobacterium</taxon>
    </lineage>
</organism>
<dbReference type="RefSeq" id="WP_129750421.1">
    <property type="nucleotide sequence ID" value="NZ_JUIW01000004.1"/>
</dbReference>
<dbReference type="CDD" id="cd00827">
    <property type="entry name" value="init_cond_enzymes"/>
    <property type="match status" value="1"/>
</dbReference>
<dbReference type="Proteomes" id="UP000289775">
    <property type="component" value="Unassembled WGS sequence"/>
</dbReference>
<dbReference type="InterPro" id="IPR016039">
    <property type="entry name" value="Thiolase-like"/>
</dbReference>
<dbReference type="PANTHER" id="PTHR34069:SF2">
    <property type="entry name" value="BETA-KETOACYL-[ACYL-CARRIER-PROTEIN] SYNTHASE III"/>
    <property type="match status" value="1"/>
</dbReference>
<reference evidence="4 5" key="1">
    <citation type="submission" date="2014-12" db="EMBL/GenBank/DDBJ databases">
        <title>Genome sequence of Flavobacterium beibuense RSKm HC5.</title>
        <authorList>
            <person name="Kim J.F."/>
            <person name="Song J.Y."/>
            <person name="Kwak M.-J."/>
            <person name="Lee S.-W."/>
        </authorList>
    </citation>
    <scope>NUCLEOTIDE SEQUENCE [LARGE SCALE GENOMIC DNA]</scope>
    <source>
        <strain evidence="4 5">RSKm HC5</strain>
    </source>
</reference>
<dbReference type="AlphaFoldDB" id="A0A444WD83"/>
<dbReference type="NCBIfam" id="NF005293">
    <property type="entry name" value="PRK06816.1"/>
    <property type="match status" value="1"/>
</dbReference>
<feature type="domain" description="Beta-ketoacyl-[acyl-carrier-protein] synthase III C-terminal" evidence="3">
    <location>
        <begin position="280"/>
        <end position="359"/>
    </location>
</feature>
<accession>A0A444WD83</accession>
<dbReference type="EMBL" id="JUIW01000004">
    <property type="protein sequence ID" value="RYJ43759.1"/>
    <property type="molecule type" value="Genomic_DNA"/>
</dbReference>
<dbReference type="GO" id="GO:0044550">
    <property type="term" value="P:secondary metabolite biosynthetic process"/>
    <property type="evidence" value="ECO:0007669"/>
    <property type="project" value="TreeGrafter"/>
</dbReference>
<sequence length="376" mass="41791">MFNVYITKAGKYLPNDAVSNDEMEDILGMINDTASKARRIVLRNNGITSRYYAIKDGVITHNNAQLTHLAIEQLYDSRFTKNDVELLSCGTSSPDNLFPSHAAMVHGLMDNRSLELNSSSGVCCAGMNALKYGFLSVKSGNTINAVCTGSERSSTWMLADKFNNEVINLKNLEEQPIIAFKKDFLRWMLSDGAGALLLENEPAGNVSLKIEWMESFSYAHELEACMYAGGDKLDDGNIKPWQDYQAEEWLKQSVFAVKQDVKLLEKHVLKLGAKSTKTALDKHGVSDSEVDYLLPHVSSNFFATRLYDALLEEGIDLPNDKWFMNLSTVGNVGSASIYLMIEEIMASGKLKKGQKLLLIVPESGRFTYSIAYLTVC</sequence>
<evidence type="ECO:0000256" key="2">
    <source>
        <dbReference type="ARBA" id="ARBA00023315"/>
    </source>
</evidence>
<dbReference type="InterPro" id="IPR013747">
    <property type="entry name" value="ACP_syn_III_C"/>
</dbReference>
<dbReference type="OrthoDB" id="2514738at2"/>
<dbReference type="Pfam" id="PF08541">
    <property type="entry name" value="ACP_syn_III_C"/>
    <property type="match status" value="1"/>
</dbReference>
<keyword evidence="2" id="KW-0012">Acyltransferase</keyword>
<dbReference type="GO" id="GO:0016746">
    <property type="term" value="F:acyltransferase activity"/>
    <property type="evidence" value="ECO:0007669"/>
    <property type="project" value="UniProtKB-KW"/>
</dbReference>
<protein>
    <submittedName>
        <fullName evidence="4">3-oxoacyl-[acyl-carrier-protein] synthase III protein DarB</fullName>
    </submittedName>
</protein>
<gene>
    <name evidence="4" type="ORF">NU09_1267</name>
</gene>
<comment type="caution">
    <text evidence="4">The sequence shown here is derived from an EMBL/GenBank/DDBJ whole genome shotgun (WGS) entry which is preliminary data.</text>
</comment>
<evidence type="ECO:0000256" key="1">
    <source>
        <dbReference type="ARBA" id="ARBA00022679"/>
    </source>
</evidence>